<dbReference type="RefSeq" id="WP_145066568.1">
    <property type="nucleotide sequence ID" value="NZ_CP036287.1"/>
</dbReference>
<name>A0A518BLV1_9BACT</name>
<reference evidence="1 2" key="1">
    <citation type="submission" date="2019-02" db="EMBL/GenBank/DDBJ databases">
        <title>Deep-cultivation of Planctomycetes and their phenomic and genomic characterization uncovers novel biology.</title>
        <authorList>
            <person name="Wiegand S."/>
            <person name="Jogler M."/>
            <person name="Boedeker C."/>
            <person name="Pinto D."/>
            <person name="Vollmers J."/>
            <person name="Rivas-Marin E."/>
            <person name="Kohn T."/>
            <person name="Peeters S.H."/>
            <person name="Heuer A."/>
            <person name="Rast P."/>
            <person name="Oberbeckmann S."/>
            <person name="Bunk B."/>
            <person name="Jeske O."/>
            <person name="Meyerdierks A."/>
            <person name="Storesund J.E."/>
            <person name="Kallscheuer N."/>
            <person name="Luecker S."/>
            <person name="Lage O.M."/>
            <person name="Pohl T."/>
            <person name="Merkel B.J."/>
            <person name="Hornburger P."/>
            <person name="Mueller R.-W."/>
            <person name="Bruemmer F."/>
            <person name="Labrenz M."/>
            <person name="Spormann A.M."/>
            <person name="Op den Camp H."/>
            <person name="Overmann J."/>
            <person name="Amann R."/>
            <person name="Jetten M.S.M."/>
            <person name="Mascher T."/>
            <person name="Medema M.H."/>
            <person name="Devos D.P."/>
            <person name="Kaster A.-K."/>
            <person name="Ovreas L."/>
            <person name="Rohde M."/>
            <person name="Galperin M.Y."/>
            <person name="Jogler C."/>
        </authorList>
    </citation>
    <scope>NUCLEOTIDE SEQUENCE [LARGE SCALE GENOMIC DNA]</scope>
    <source>
        <strain evidence="1 2">Pla133</strain>
    </source>
</reference>
<keyword evidence="2" id="KW-1185">Reference proteome</keyword>
<gene>
    <name evidence="1" type="ORF">Pla133_30490</name>
</gene>
<protein>
    <submittedName>
        <fullName evidence="1">Uncharacterized protein</fullName>
    </submittedName>
</protein>
<dbReference type="Proteomes" id="UP000316921">
    <property type="component" value="Chromosome"/>
</dbReference>
<organism evidence="1 2">
    <name type="scientific">Engelhardtia mirabilis</name>
    <dbReference type="NCBI Taxonomy" id="2528011"/>
    <lineage>
        <taxon>Bacteria</taxon>
        <taxon>Pseudomonadati</taxon>
        <taxon>Planctomycetota</taxon>
        <taxon>Planctomycetia</taxon>
        <taxon>Planctomycetia incertae sedis</taxon>
        <taxon>Engelhardtia</taxon>
    </lineage>
</organism>
<proteinExistence type="predicted"/>
<dbReference type="EMBL" id="CP036287">
    <property type="protein sequence ID" value="QDU67958.1"/>
    <property type="molecule type" value="Genomic_DNA"/>
</dbReference>
<accession>A0A518BLV1</accession>
<dbReference type="KEGG" id="pbap:Pla133_30490"/>
<evidence type="ECO:0000313" key="1">
    <source>
        <dbReference type="EMBL" id="QDU67958.1"/>
    </source>
</evidence>
<sequence length="319" mass="34556">MEAINQSSFRKLRLVGSTVVIFLLALTRAEAGSRTGQAADLEPIALEELDPDAVFVTGYSSGLFGQRFDATALGHAVVRTRKERASDAEPWSVATGEESVSFTVTHLAAAAGGDVLWVAGYDDANNGVLERWMFDRRPGGWSVTWVAQGGAISGGSAVRSILGGGPFVAPESTQLPAAERQRMLTLPGVLPAKIAVTPDGEQVYFYSHLEKAIYHSSVVEHSADPLDDELTTPSPVVTSAEVPVLGTLSQMMVWSDAEHGLQLVAYLRGSYSPTEPPYRVLVVDSDEDGIVDEPTWMTKSQWKQLPYGAPGHWDRLWWE</sequence>
<evidence type="ECO:0000313" key="2">
    <source>
        <dbReference type="Proteomes" id="UP000316921"/>
    </source>
</evidence>
<dbReference type="AlphaFoldDB" id="A0A518BLV1"/>